<dbReference type="EMBL" id="JBANMG010000003">
    <property type="protein sequence ID" value="KAK6955963.1"/>
    <property type="molecule type" value="Genomic_DNA"/>
</dbReference>
<sequence>MSSPSSPIRLAVPADLQRFSCFAKFPFDIRHQIWEDIIYTPGIHFLKFEENDDTPDVPHDFNPMGPQYAQKTGGDAKKSKFTSTLKPVFPFPAADKSYYLTMNKTFTQLSLACNEAKKLVENLIERPGNLTLDNGRLVHLERSSDIVCFDYPGATWSRSLGSWAERLDKEQLAKVRRVAIRYSTKWDDECRVCRTCGIIHTYHRDHGNMRPRHAYEFAALFKNLESFYFMDCLAVRKQRDKSKPTSCIFAKRVYGDKGESFASGEGGRTYYEVDPQLCKVNTHVFRTLSWVRENYVTHCKKYSKGPADPKKVKFKVLTCEWDTEELVPPKQQEPVSGRAVSAYKRQKTRVQNLTDSFKKMSLGDTPDPNAKLYGGLPVVFGDGGKSKFEFTMEMPFPTLHA</sequence>
<proteinExistence type="predicted"/>
<protein>
    <submittedName>
        <fullName evidence="1">Uncharacterized protein</fullName>
    </submittedName>
</protein>
<dbReference type="Proteomes" id="UP001369815">
    <property type="component" value="Unassembled WGS sequence"/>
</dbReference>
<keyword evidence="2" id="KW-1185">Reference proteome</keyword>
<reference evidence="1 2" key="1">
    <citation type="journal article" date="2024" name="Front Chem Biol">
        <title>Unveiling the potential of Daldinia eschscholtzii MFLUCC 19-0629 through bioactivity and bioinformatics studies for enhanced sustainable agriculture production.</title>
        <authorList>
            <person name="Brooks S."/>
            <person name="Weaver J.A."/>
            <person name="Klomchit A."/>
            <person name="Alharthi S.A."/>
            <person name="Onlamun T."/>
            <person name="Nurani R."/>
            <person name="Vong T.K."/>
            <person name="Alberti F."/>
            <person name="Greco C."/>
        </authorList>
    </citation>
    <scope>NUCLEOTIDE SEQUENCE [LARGE SCALE GENOMIC DNA]</scope>
    <source>
        <strain evidence="1">MFLUCC 19-0629</strain>
    </source>
</reference>
<name>A0AAX6MU56_9PEZI</name>
<comment type="caution">
    <text evidence="1">The sequence shown here is derived from an EMBL/GenBank/DDBJ whole genome shotgun (WGS) entry which is preliminary data.</text>
</comment>
<organism evidence="1 2">
    <name type="scientific">Daldinia eschscholtzii</name>
    <dbReference type="NCBI Taxonomy" id="292717"/>
    <lineage>
        <taxon>Eukaryota</taxon>
        <taxon>Fungi</taxon>
        <taxon>Dikarya</taxon>
        <taxon>Ascomycota</taxon>
        <taxon>Pezizomycotina</taxon>
        <taxon>Sordariomycetes</taxon>
        <taxon>Xylariomycetidae</taxon>
        <taxon>Xylariales</taxon>
        <taxon>Hypoxylaceae</taxon>
        <taxon>Daldinia</taxon>
    </lineage>
</organism>
<dbReference type="AlphaFoldDB" id="A0AAX6MU56"/>
<gene>
    <name evidence="1" type="ORF">Daesc_003610</name>
</gene>
<evidence type="ECO:0000313" key="1">
    <source>
        <dbReference type="EMBL" id="KAK6955963.1"/>
    </source>
</evidence>
<accession>A0AAX6MU56</accession>
<evidence type="ECO:0000313" key="2">
    <source>
        <dbReference type="Proteomes" id="UP001369815"/>
    </source>
</evidence>